<feature type="site" description="Important for catalytic activity" evidence="7">
    <location>
        <position position="202"/>
    </location>
</feature>
<keyword evidence="6 7" id="KW-0961">Cell wall biogenesis/degradation</keyword>
<sequence length="327" mass="35654">MRKTLFFLLLFLFFGAGGASLKLWTDYTKAGPLSASADIVIPHGNYLSTIHTLQDANVLPKGYYAERVTLLAIGLTRKDGQLHAAELHFPAHASIEQALTVLRHGKPVMHKLTIPEGLSAAQIEALINEDDLLTGTLPHIPEGSVMPETYSYIRNTSRADFLTRTQSAMQQAVAKIWQERAASPEIPDPHALVTLASLIEKETALPDERPLVARVFLNRLQSGMKLQTDPTVIYALTNGATPLDRPLTHSDLHTANPYNTYMYAGLPPSPICAPSLSALTAAAHPAEGDVLYFVADGTGGHKFSKTLGDHNKNVSDFRKTQQNSNDK</sequence>
<dbReference type="GO" id="GO:0071555">
    <property type="term" value="P:cell wall organization"/>
    <property type="evidence" value="ECO:0007669"/>
    <property type="project" value="UniProtKB-KW"/>
</dbReference>
<evidence type="ECO:0000313" key="12">
    <source>
        <dbReference type="Proteomes" id="UP000321891"/>
    </source>
</evidence>
<dbReference type="Proteomes" id="UP000032671">
    <property type="component" value="Unassembled WGS sequence"/>
</dbReference>
<evidence type="ECO:0000256" key="7">
    <source>
        <dbReference type="HAMAP-Rule" id="MF_02065"/>
    </source>
</evidence>
<comment type="caution">
    <text evidence="9">The sequence shown here is derived from an EMBL/GenBank/DDBJ whole genome shotgun (WGS) entry which is preliminary data.</text>
</comment>
<accession>A0A6N3SKN8</accession>
<dbReference type="RefSeq" id="WP_084597642.1">
    <property type="nucleotide sequence ID" value="NZ_BAMV01000018.1"/>
</dbReference>
<reference evidence="9 11" key="1">
    <citation type="submission" date="2012-11" db="EMBL/GenBank/DDBJ databases">
        <title>Whole genome sequence of Acetobacter cibinongensis 4H-1.</title>
        <authorList>
            <person name="Azuma Y."/>
            <person name="Higashiura N."/>
            <person name="Hirakawa H."/>
            <person name="Matsushita K."/>
        </authorList>
    </citation>
    <scope>NUCLEOTIDE SEQUENCE [LARGE SCALE GENOMIC DNA]</scope>
    <source>
        <strain evidence="9 11">4H-1</strain>
    </source>
</reference>
<keyword evidence="4 7" id="KW-0472">Membrane</keyword>
<evidence type="ECO:0000313" key="9">
    <source>
        <dbReference type="EMBL" id="GAN61221.1"/>
    </source>
</evidence>
<evidence type="ECO:0000256" key="5">
    <source>
        <dbReference type="ARBA" id="ARBA00023239"/>
    </source>
</evidence>
<dbReference type="AlphaFoldDB" id="A0A0D6N6T3"/>
<dbReference type="HAMAP" id="MF_02065">
    <property type="entry name" value="MltG"/>
    <property type="match status" value="1"/>
</dbReference>
<protein>
    <recommendedName>
        <fullName evidence="7">Endolytic murein transglycosylase</fullName>
        <ecNumber evidence="7">4.2.2.29</ecNumber>
    </recommendedName>
    <alternativeName>
        <fullName evidence="7">Peptidoglycan lytic transglycosylase</fullName>
    </alternativeName>
    <alternativeName>
        <fullName evidence="7">Peptidoglycan polymerization terminase</fullName>
    </alternativeName>
</protein>
<comment type="similarity">
    <text evidence="7">Belongs to the transglycosylase MltG family.</text>
</comment>
<evidence type="ECO:0000313" key="11">
    <source>
        <dbReference type="Proteomes" id="UP000032671"/>
    </source>
</evidence>
<evidence type="ECO:0000256" key="3">
    <source>
        <dbReference type="ARBA" id="ARBA00022989"/>
    </source>
</evidence>
<evidence type="ECO:0000256" key="4">
    <source>
        <dbReference type="ARBA" id="ARBA00023136"/>
    </source>
</evidence>
<keyword evidence="3 7" id="KW-1133">Transmembrane helix</keyword>
<evidence type="ECO:0000313" key="10">
    <source>
        <dbReference type="EMBL" id="GEL57885.1"/>
    </source>
</evidence>
<accession>A0A0D6N6T3</accession>
<reference evidence="10 12" key="2">
    <citation type="submission" date="2019-07" db="EMBL/GenBank/DDBJ databases">
        <title>Whole genome shotgun sequence of Acetobacter cibinongensis NBRC 16605.</title>
        <authorList>
            <person name="Hosoyama A."/>
            <person name="Uohara A."/>
            <person name="Ohji S."/>
            <person name="Ichikawa N."/>
        </authorList>
    </citation>
    <scope>NUCLEOTIDE SEQUENCE [LARGE SCALE GENOMIC DNA]</scope>
    <source>
        <strain evidence="10 12">NBRC 16605</strain>
    </source>
</reference>
<evidence type="ECO:0000256" key="6">
    <source>
        <dbReference type="ARBA" id="ARBA00023316"/>
    </source>
</evidence>
<feature type="compositionally biased region" description="Basic and acidic residues" evidence="8">
    <location>
        <begin position="307"/>
        <end position="327"/>
    </location>
</feature>
<dbReference type="GO" id="GO:0009252">
    <property type="term" value="P:peptidoglycan biosynthetic process"/>
    <property type="evidence" value="ECO:0007669"/>
    <property type="project" value="UniProtKB-UniRule"/>
</dbReference>
<dbReference type="STRING" id="1231339.Abci_018_091"/>
<evidence type="ECO:0000256" key="8">
    <source>
        <dbReference type="SAM" id="MobiDB-lite"/>
    </source>
</evidence>
<comment type="catalytic activity">
    <reaction evidence="7">
        <text>a peptidoglycan chain = a peptidoglycan chain with N-acetyl-1,6-anhydromuramyl-[peptide] at the reducing end + a peptidoglycan chain with N-acetylglucosamine at the non-reducing end.</text>
        <dbReference type="EC" id="4.2.2.29"/>
    </reaction>
</comment>
<name>A0A0D6N6T3_9PROT</name>
<dbReference type="EMBL" id="BAMV01000018">
    <property type="protein sequence ID" value="GAN61221.1"/>
    <property type="molecule type" value="Genomic_DNA"/>
</dbReference>
<keyword evidence="7" id="KW-0997">Cell inner membrane</keyword>
<dbReference type="NCBIfam" id="TIGR00247">
    <property type="entry name" value="endolytic transglycosylase MltG"/>
    <property type="match status" value="1"/>
</dbReference>
<keyword evidence="2 7" id="KW-0812">Transmembrane</keyword>
<dbReference type="EC" id="4.2.2.29" evidence="7"/>
<organism evidence="9 11">
    <name type="scientific">Acetobacter cibinongensis</name>
    <dbReference type="NCBI Taxonomy" id="146475"/>
    <lineage>
        <taxon>Bacteria</taxon>
        <taxon>Pseudomonadati</taxon>
        <taxon>Pseudomonadota</taxon>
        <taxon>Alphaproteobacteria</taxon>
        <taxon>Acetobacterales</taxon>
        <taxon>Acetobacteraceae</taxon>
        <taxon>Acetobacter</taxon>
    </lineage>
</organism>
<keyword evidence="5 7" id="KW-0456">Lyase</keyword>
<dbReference type="Proteomes" id="UP000321891">
    <property type="component" value="Unassembled WGS sequence"/>
</dbReference>
<dbReference type="CDD" id="cd08010">
    <property type="entry name" value="MltG_like"/>
    <property type="match status" value="1"/>
</dbReference>
<dbReference type="Pfam" id="PF02618">
    <property type="entry name" value="YceG"/>
    <property type="match status" value="1"/>
</dbReference>
<dbReference type="Gene3D" id="3.30.160.60">
    <property type="entry name" value="Classic Zinc Finger"/>
    <property type="match status" value="1"/>
</dbReference>
<dbReference type="EMBL" id="BJVU01000001">
    <property type="protein sequence ID" value="GEL57885.1"/>
    <property type="molecule type" value="Genomic_DNA"/>
</dbReference>
<keyword evidence="12" id="KW-1185">Reference proteome</keyword>
<dbReference type="GO" id="GO:0008932">
    <property type="term" value="F:lytic endotransglycosylase activity"/>
    <property type="evidence" value="ECO:0007669"/>
    <property type="project" value="UniProtKB-UniRule"/>
</dbReference>
<proteinExistence type="inferred from homology"/>
<keyword evidence="1 7" id="KW-1003">Cell membrane</keyword>
<evidence type="ECO:0000256" key="2">
    <source>
        <dbReference type="ARBA" id="ARBA00022692"/>
    </source>
</evidence>
<gene>
    <name evidence="7" type="primary">mltG</name>
    <name evidence="9" type="ORF">Abci_018_091</name>
    <name evidence="10" type="ORF">ACI01nite_04870</name>
</gene>
<dbReference type="PANTHER" id="PTHR30518">
    <property type="entry name" value="ENDOLYTIC MUREIN TRANSGLYCOSYLASE"/>
    <property type="match status" value="1"/>
</dbReference>
<dbReference type="PANTHER" id="PTHR30518:SF2">
    <property type="entry name" value="ENDOLYTIC MUREIN TRANSGLYCOSYLASE"/>
    <property type="match status" value="1"/>
</dbReference>
<dbReference type="InterPro" id="IPR003770">
    <property type="entry name" value="MLTG-like"/>
</dbReference>
<evidence type="ECO:0000256" key="1">
    <source>
        <dbReference type="ARBA" id="ARBA00022475"/>
    </source>
</evidence>
<dbReference type="GO" id="GO:0005886">
    <property type="term" value="C:plasma membrane"/>
    <property type="evidence" value="ECO:0007669"/>
    <property type="project" value="UniProtKB-UniRule"/>
</dbReference>
<comment type="function">
    <text evidence="7">Functions as a peptidoglycan terminase that cleaves nascent peptidoglycan strands endolytically to terminate their elongation.</text>
</comment>
<feature type="region of interest" description="Disordered" evidence="8">
    <location>
        <begin position="304"/>
        <end position="327"/>
    </location>
</feature>